<proteinExistence type="predicted"/>
<reference evidence="2" key="2">
    <citation type="submission" date="2011-02" db="EMBL/GenBank/DDBJ databases">
        <authorList>
            <person name="MacLean D."/>
        </authorList>
    </citation>
    <scope>NUCLEOTIDE SEQUENCE</scope>
</reference>
<dbReference type="AlphaFoldDB" id="F0WNE5"/>
<dbReference type="Pfam" id="PF03184">
    <property type="entry name" value="DDE_1"/>
    <property type="match status" value="1"/>
</dbReference>
<organism evidence="2">
    <name type="scientific">Albugo laibachii Nc14</name>
    <dbReference type="NCBI Taxonomy" id="890382"/>
    <lineage>
        <taxon>Eukaryota</taxon>
        <taxon>Sar</taxon>
        <taxon>Stramenopiles</taxon>
        <taxon>Oomycota</taxon>
        <taxon>Peronosporomycetes</taxon>
        <taxon>Albuginales</taxon>
        <taxon>Albuginaceae</taxon>
        <taxon>Albugo</taxon>
    </lineage>
</organism>
<dbReference type="GO" id="GO:0003676">
    <property type="term" value="F:nucleic acid binding"/>
    <property type="evidence" value="ECO:0007669"/>
    <property type="project" value="InterPro"/>
</dbReference>
<protein>
    <submittedName>
        <fullName evidence="2">AlNc14C170G7972 protein</fullName>
    </submittedName>
</protein>
<dbReference type="InterPro" id="IPR004875">
    <property type="entry name" value="DDE_SF_endonuclease_dom"/>
</dbReference>
<sequence length="114" mass="12784">MDAGVTKNFKLRYRCDFAQWSLDLLERGDSAKKIDVITAAHNIVKAWDAVTPDTIWSCWLHTGIVDAPTPATLRQENEPKRVFSTAHLDALIQKLSLDDPLPADAFLAYDTDVE</sequence>
<dbReference type="EMBL" id="FR824215">
    <property type="protein sequence ID" value="CCA22836.1"/>
    <property type="molecule type" value="Genomic_DNA"/>
</dbReference>
<evidence type="ECO:0000313" key="2">
    <source>
        <dbReference type="EMBL" id="CCA22836.1"/>
    </source>
</evidence>
<name>F0WNE5_9STRA</name>
<reference evidence="2" key="1">
    <citation type="journal article" date="2011" name="PLoS Biol.">
        <title>Gene gain and loss during evolution of obligate parasitism in the white rust pathogen of Arabidopsis thaliana.</title>
        <authorList>
            <person name="Kemen E."/>
            <person name="Gardiner A."/>
            <person name="Schultz-Larsen T."/>
            <person name="Kemen A.C."/>
            <person name="Balmuth A.L."/>
            <person name="Robert-Seilaniantz A."/>
            <person name="Bailey K."/>
            <person name="Holub E."/>
            <person name="Studholme D.J."/>
            <person name="Maclean D."/>
            <person name="Jones J.D."/>
        </authorList>
    </citation>
    <scope>NUCLEOTIDE SEQUENCE</scope>
</reference>
<feature type="domain" description="DDE-1" evidence="1">
    <location>
        <begin position="1"/>
        <end position="59"/>
    </location>
</feature>
<gene>
    <name evidence="2" type="primary">AlNc14C170G7972</name>
    <name evidence="2" type="ORF">ALNC14_089790</name>
</gene>
<accession>F0WNE5</accession>
<dbReference type="HOGENOM" id="CLU_2255353_0_0_1"/>
<evidence type="ECO:0000259" key="1">
    <source>
        <dbReference type="Pfam" id="PF03184"/>
    </source>
</evidence>